<keyword evidence="7" id="KW-1185">Reference proteome</keyword>
<comment type="function">
    <text evidence="2">Pyridoxal 5'-phosphate (PLP)-binding protein, which is involved in PLP homeostasis.</text>
</comment>
<evidence type="ECO:0000313" key="6">
    <source>
        <dbReference type="EMBL" id="KPV45327.1"/>
    </source>
</evidence>
<dbReference type="OrthoDB" id="9804072at2"/>
<reference evidence="6 7" key="1">
    <citation type="submission" date="2015-09" db="EMBL/GenBank/DDBJ databases">
        <title>Draft genome sequence of Alicyclobacillus ferrooxydans DSM 22381.</title>
        <authorList>
            <person name="Hemp J."/>
        </authorList>
    </citation>
    <scope>NUCLEOTIDE SEQUENCE [LARGE SCALE GENOMIC DNA]</scope>
    <source>
        <strain evidence="6 7">TC-34</strain>
    </source>
</reference>
<protein>
    <recommendedName>
        <fullName evidence="2">Pyridoxal phosphate homeostasis protein</fullName>
        <shortName evidence="2">PLP homeostasis protein</shortName>
    </recommendedName>
</protein>
<accession>A0A0P9D011</accession>
<dbReference type="InterPro" id="IPR029066">
    <property type="entry name" value="PLP-binding_barrel"/>
</dbReference>
<dbReference type="EMBL" id="LJCO01000011">
    <property type="protein sequence ID" value="KPV45327.1"/>
    <property type="molecule type" value="Genomic_DNA"/>
</dbReference>
<evidence type="ECO:0000256" key="1">
    <source>
        <dbReference type="ARBA" id="ARBA00022898"/>
    </source>
</evidence>
<dbReference type="InterPro" id="IPR001608">
    <property type="entry name" value="Ala_racemase_N"/>
</dbReference>
<feature type="modified residue" description="N6-(pyridoxal phosphate)lysine" evidence="2 3">
    <location>
        <position position="45"/>
    </location>
</feature>
<comment type="caution">
    <text evidence="6">The sequence shown here is derived from an EMBL/GenBank/DDBJ whole genome shotgun (WGS) entry which is preliminary data.</text>
</comment>
<evidence type="ECO:0000313" key="7">
    <source>
        <dbReference type="Proteomes" id="UP000050482"/>
    </source>
</evidence>
<comment type="cofactor">
    <cofactor evidence="3">
        <name>pyridoxal 5'-phosphate</name>
        <dbReference type="ChEBI" id="CHEBI:597326"/>
    </cofactor>
</comment>
<organism evidence="6 7">
    <name type="scientific">Alicyclobacillus ferrooxydans</name>
    <dbReference type="NCBI Taxonomy" id="471514"/>
    <lineage>
        <taxon>Bacteria</taxon>
        <taxon>Bacillati</taxon>
        <taxon>Bacillota</taxon>
        <taxon>Bacilli</taxon>
        <taxon>Bacillales</taxon>
        <taxon>Alicyclobacillaceae</taxon>
        <taxon>Alicyclobacillus</taxon>
    </lineage>
</organism>
<evidence type="ECO:0000259" key="5">
    <source>
        <dbReference type="Pfam" id="PF01168"/>
    </source>
</evidence>
<dbReference type="STRING" id="471514.AN477_02940"/>
<comment type="similarity">
    <text evidence="2 4">Belongs to the pyridoxal phosphate-binding protein YggS/PROSC family.</text>
</comment>
<dbReference type="InterPro" id="IPR011078">
    <property type="entry name" value="PyrdxlP_homeostasis"/>
</dbReference>
<dbReference type="CDD" id="cd00635">
    <property type="entry name" value="PLPDE_III_YBL036c_like"/>
    <property type="match status" value="1"/>
</dbReference>
<feature type="domain" description="Alanine racemase N-terminal" evidence="5">
    <location>
        <begin position="51"/>
        <end position="236"/>
    </location>
</feature>
<name>A0A0P9D011_9BACL</name>
<dbReference type="PIRSF" id="PIRSF004848">
    <property type="entry name" value="YBL036c_PLPDEIII"/>
    <property type="match status" value="1"/>
</dbReference>
<dbReference type="PROSITE" id="PS01211">
    <property type="entry name" value="UPF0001"/>
    <property type="match status" value="1"/>
</dbReference>
<dbReference type="AlphaFoldDB" id="A0A0P9D011"/>
<evidence type="ECO:0000256" key="4">
    <source>
        <dbReference type="RuleBase" id="RU004514"/>
    </source>
</evidence>
<dbReference type="NCBIfam" id="TIGR00044">
    <property type="entry name" value="YggS family pyridoxal phosphate-dependent enzyme"/>
    <property type="match status" value="1"/>
</dbReference>
<dbReference type="HAMAP" id="MF_02087">
    <property type="entry name" value="PLP_homeostasis"/>
    <property type="match status" value="1"/>
</dbReference>
<dbReference type="GO" id="GO:0030170">
    <property type="term" value="F:pyridoxal phosphate binding"/>
    <property type="evidence" value="ECO:0007669"/>
    <property type="project" value="UniProtKB-UniRule"/>
</dbReference>
<keyword evidence="1 2" id="KW-0663">Pyridoxal phosphate</keyword>
<evidence type="ECO:0000256" key="2">
    <source>
        <dbReference type="HAMAP-Rule" id="MF_02087"/>
    </source>
</evidence>
<proteinExistence type="inferred from homology"/>
<gene>
    <name evidence="6" type="ORF">AN477_02940</name>
</gene>
<dbReference type="PANTHER" id="PTHR10146">
    <property type="entry name" value="PROLINE SYNTHETASE CO-TRANSCRIBED BACTERIAL HOMOLOG PROTEIN"/>
    <property type="match status" value="1"/>
</dbReference>
<dbReference type="SUPFAM" id="SSF51419">
    <property type="entry name" value="PLP-binding barrel"/>
    <property type="match status" value="1"/>
</dbReference>
<dbReference type="PANTHER" id="PTHR10146:SF14">
    <property type="entry name" value="PYRIDOXAL PHOSPHATE HOMEOSTASIS PROTEIN"/>
    <property type="match status" value="1"/>
</dbReference>
<dbReference type="PATRIC" id="fig|471514.4.peg.2922"/>
<dbReference type="Proteomes" id="UP000050482">
    <property type="component" value="Unassembled WGS sequence"/>
</dbReference>
<dbReference type="Gene3D" id="3.20.20.10">
    <property type="entry name" value="Alanine racemase"/>
    <property type="match status" value="1"/>
</dbReference>
<dbReference type="Pfam" id="PF01168">
    <property type="entry name" value="Ala_racemase_N"/>
    <property type="match status" value="1"/>
</dbReference>
<evidence type="ECO:0000256" key="3">
    <source>
        <dbReference type="PIRSR" id="PIRSR004848-1"/>
    </source>
</evidence>
<sequence length="242" mass="27174">MGEGGWVDGKAEYEQRFDDVLSAVASACTRAGRASQEIRVIGVTKTVDKQAIDPLLDVGVREFGENRWQHAREMLMHPRRSEATWHFIGHLQTKKAKYIVPNFDYIHSIDSVPLLQEIERQAERFERQLYGLIQVNVSGEETKYGVEPHYARALLERATQCKRLQVVGLMTMAPAGVSEEEARAVFRGLSSLRFELSEQLGLESLTELSMGMSDDFPLAIEEGATMIRVGRRLMGDSFTPAG</sequence>